<evidence type="ECO:0000313" key="1">
    <source>
        <dbReference type="EMBL" id="SIS42890.1"/>
    </source>
</evidence>
<reference evidence="2" key="1">
    <citation type="submission" date="2017-01" db="EMBL/GenBank/DDBJ databases">
        <authorList>
            <person name="Varghese N."/>
            <person name="Submissions S."/>
        </authorList>
    </citation>
    <scope>NUCLEOTIDE SEQUENCE [LARGE SCALE GENOMIC DNA]</scope>
    <source>
        <strain evidence="2">DSM 22306</strain>
    </source>
</reference>
<accession>A0A1N7J0P1</accession>
<evidence type="ECO:0000313" key="2">
    <source>
        <dbReference type="Proteomes" id="UP000185999"/>
    </source>
</evidence>
<dbReference type="Proteomes" id="UP000185999">
    <property type="component" value="Unassembled WGS sequence"/>
</dbReference>
<sequence>MIICEVMASYEEGGLENHFIELCNNTATTLARKLA</sequence>
<keyword evidence="2" id="KW-1185">Reference proteome</keyword>
<name>A0A1N7J0P1_9GAMM</name>
<gene>
    <name evidence="1" type="ORF">SAMN05421760_101432</name>
</gene>
<dbReference type="EMBL" id="FTOE01000001">
    <property type="protein sequence ID" value="SIS42890.1"/>
    <property type="molecule type" value="Genomic_DNA"/>
</dbReference>
<dbReference type="AlphaFoldDB" id="A0A1N7J0P1"/>
<proteinExistence type="predicted"/>
<protein>
    <submittedName>
        <fullName evidence="1">Uncharacterized protein</fullName>
    </submittedName>
</protein>
<dbReference type="STRING" id="619304.SAMN05421760_101432"/>
<organism evidence="1 2">
    <name type="scientific">Neptunomonas antarctica</name>
    <dbReference type="NCBI Taxonomy" id="619304"/>
    <lineage>
        <taxon>Bacteria</taxon>
        <taxon>Pseudomonadati</taxon>
        <taxon>Pseudomonadota</taxon>
        <taxon>Gammaproteobacteria</taxon>
        <taxon>Oceanospirillales</taxon>
        <taxon>Oceanospirillaceae</taxon>
        <taxon>Neptunomonas</taxon>
    </lineage>
</organism>